<reference evidence="2" key="1">
    <citation type="journal article" date="2020" name="New Phytol.">
        <title>Comparative genomics reveals dynamic genome evolution in host specialist ectomycorrhizal fungi.</title>
        <authorList>
            <person name="Lofgren L.A."/>
            <person name="Nguyen N.H."/>
            <person name="Vilgalys R."/>
            <person name="Ruytinx J."/>
            <person name="Liao H.L."/>
            <person name="Branco S."/>
            <person name="Kuo A."/>
            <person name="LaButti K."/>
            <person name="Lipzen A."/>
            <person name="Andreopoulos W."/>
            <person name="Pangilinan J."/>
            <person name="Riley R."/>
            <person name="Hundley H."/>
            <person name="Na H."/>
            <person name="Barry K."/>
            <person name="Grigoriev I.V."/>
            <person name="Stajich J.E."/>
            <person name="Kennedy P.G."/>
        </authorList>
    </citation>
    <scope>NUCLEOTIDE SEQUENCE</scope>
    <source>
        <strain evidence="2">S12</strain>
    </source>
</reference>
<evidence type="ECO:0000313" key="3">
    <source>
        <dbReference type="Proteomes" id="UP000719766"/>
    </source>
</evidence>
<accession>A0A9P7J1Z9</accession>
<feature type="region of interest" description="Disordered" evidence="1">
    <location>
        <begin position="188"/>
        <end position="207"/>
    </location>
</feature>
<keyword evidence="3" id="KW-1185">Reference proteome</keyword>
<dbReference type="OrthoDB" id="2668043at2759"/>
<dbReference type="EMBL" id="JABBWE010000011">
    <property type="protein sequence ID" value="KAG1799275.1"/>
    <property type="molecule type" value="Genomic_DNA"/>
</dbReference>
<feature type="compositionally biased region" description="Polar residues" evidence="1">
    <location>
        <begin position="8"/>
        <end position="21"/>
    </location>
</feature>
<dbReference type="Proteomes" id="UP000719766">
    <property type="component" value="Unassembled WGS sequence"/>
</dbReference>
<proteinExistence type="predicted"/>
<comment type="caution">
    <text evidence="2">The sequence shown here is derived from an EMBL/GenBank/DDBJ whole genome shotgun (WGS) entry which is preliminary data.</text>
</comment>
<dbReference type="AlphaFoldDB" id="A0A9P7J1Z9"/>
<evidence type="ECO:0000313" key="2">
    <source>
        <dbReference type="EMBL" id="KAG1799275.1"/>
    </source>
</evidence>
<organism evidence="2 3">
    <name type="scientific">Suillus plorans</name>
    <dbReference type="NCBI Taxonomy" id="116603"/>
    <lineage>
        <taxon>Eukaryota</taxon>
        <taxon>Fungi</taxon>
        <taxon>Dikarya</taxon>
        <taxon>Basidiomycota</taxon>
        <taxon>Agaricomycotina</taxon>
        <taxon>Agaricomycetes</taxon>
        <taxon>Agaricomycetidae</taxon>
        <taxon>Boletales</taxon>
        <taxon>Suillineae</taxon>
        <taxon>Suillaceae</taxon>
        <taxon>Suillus</taxon>
    </lineage>
</organism>
<evidence type="ECO:0000256" key="1">
    <source>
        <dbReference type="SAM" id="MobiDB-lite"/>
    </source>
</evidence>
<sequence length="429" mass="47024">MDVHSRPESSLATPQLTSSSWLGDVPDQDSTRSSLQSCLGCLDRVHDRMDCVYKEFLEIRTRITELLVTSQSEITTVGGEGTLNSDMYSQAIVNDEPQTIVPLAFDELNAVSSSLTPPEFSVLAEPLVFQGQFSDLKYGPLGFGTSTLQEGLSMGTIPQNLLPDGTPGVVSYGLGVLGLLPQYDTYSDGKTLSESSTSKSTRRESDCRRVSVMKMNRIEVEIQKWLSCQTRFLSSDGCNPVEVTAIQQFDPVMEGSGSDCRHQAKRYVVNEVAEAYETYPSSTYISPRAEEDHVHTKGGPRTGTRMIRERSAKTGACRIVAARNIAKQLTNWREEGKRVCLGELYYVDPGQPMSGPNYISNVDGLGRVETGTANTMSFLCTTDHPGVNSCQIRQHLITIVKASAGLQSRNCVVFELDQNLLGVGKVQYA</sequence>
<gene>
    <name evidence="2" type="ORF">HD556DRAFT_1534489</name>
</gene>
<dbReference type="GeneID" id="64603331"/>
<dbReference type="RefSeq" id="XP_041163674.1">
    <property type="nucleotide sequence ID" value="XM_041309567.1"/>
</dbReference>
<protein>
    <submittedName>
        <fullName evidence="2">Uncharacterized protein</fullName>
    </submittedName>
</protein>
<name>A0A9P7J1Z9_9AGAM</name>
<feature type="region of interest" description="Disordered" evidence="1">
    <location>
        <begin position="1"/>
        <end position="28"/>
    </location>
</feature>